<feature type="region of interest" description="Disordered" evidence="17">
    <location>
        <begin position="289"/>
        <end position="317"/>
    </location>
</feature>
<evidence type="ECO:0000256" key="12">
    <source>
        <dbReference type="ARBA" id="ARBA00026028"/>
    </source>
</evidence>
<feature type="transmembrane region" description="Helical" evidence="18">
    <location>
        <begin position="215"/>
        <end position="239"/>
    </location>
</feature>
<evidence type="ECO:0000256" key="14">
    <source>
        <dbReference type="ARBA" id="ARBA00033245"/>
    </source>
</evidence>
<evidence type="ECO:0000256" key="17">
    <source>
        <dbReference type="SAM" id="MobiDB-lite"/>
    </source>
</evidence>
<evidence type="ECO:0000256" key="2">
    <source>
        <dbReference type="ARBA" id="ARBA00010527"/>
    </source>
</evidence>
<reference evidence="20 21" key="1">
    <citation type="journal article" date="2019" name="Int. J. Syst. Evol. Microbiol.">
        <title>The Global Catalogue of Microorganisms (GCM) 10K type strain sequencing project: providing services to taxonomists for standard genome sequencing and annotation.</title>
        <authorList>
            <consortium name="The Broad Institute Genomics Platform"/>
            <consortium name="The Broad Institute Genome Sequencing Center for Infectious Disease"/>
            <person name="Wu L."/>
            <person name="Ma J."/>
        </authorList>
    </citation>
    <scope>NUCLEOTIDE SEQUENCE [LARGE SCALE GENOMIC DNA]</scope>
    <source>
        <strain evidence="20 21">JCM 13813</strain>
    </source>
</reference>
<evidence type="ECO:0000259" key="19">
    <source>
        <dbReference type="Pfam" id="PF02096"/>
    </source>
</evidence>
<evidence type="ECO:0000256" key="7">
    <source>
        <dbReference type="ARBA" id="ARBA00022927"/>
    </source>
</evidence>
<evidence type="ECO:0000256" key="5">
    <source>
        <dbReference type="ARBA" id="ARBA00022475"/>
    </source>
</evidence>
<dbReference type="CDD" id="cd20070">
    <property type="entry name" value="5TM_YidC_Alb3"/>
    <property type="match status" value="1"/>
</dbReference>
<evidence type="ECO:0000256" key="18">
    <source>
        <dbReference type="SAM" id="Phobius"/>
    </source>
</evidence>
<dbReference type="Proteomes" id="UP001501161">
    <property type="component" value="Unassembled WGS sequence"/>
</dbReference>
<comment type="similarity">
    <text evidence="2">Belongs to the OXA1/ALB3/YidC family. Type 1 subfamily.</text>
</comment>
<dbReference type="NCBIfam" id="TIGR03592">
    <property type="entry name" value="yidC_oxa1_cterm"/>
    <property type="match status" value="1"/>
</dbReference>
<evidence type="ECO:0000256" key="13">
    <source>
        <dbReference type="ARBA" id="ARBA00031538"/>
    </source>
</evidence>
<feature type="transmembrane region" description="Helical" evidence="18">
    <location>
        <begin position="43"/>
        <end position="63"/>
    </location>
</feature>
<dbReference type="NCBIfam" id="NF002350">
    <property type="entry name" value="PRK01315.1"/>
    <property type="match status" value="1"/>
</dbReference>
<keyword evidence="9 18" id="KW-0472">Membrane</keyword>
<accession>A0ABN2WZ12</accession>
<evidence type="ECO:0000256" key="6">
    <source>
        <dbReference type="ARBA" id="ARBA00022692"/>
    </source>
</evidence>
<organism evidence="20 21">
    <name type="scientific">Nocardioides furvisabuli</name>
    <dbReference type="NCBI Taxonomy" id="375542"/>
    <lineage>
        <taxon>Bacteria</taxon>
        <taxon>Bacillati</taxon>
        <taxon>Actinomycetota</taxon>
        <taxon>Actinomycetes</taxon>
        <taxon>Propionibacteriales</taxon>
        <taxon>Nocardioidaceae</taxon>
        <taxon>Nocardioides</taxon>
    </lineage>
</organism>
<evidence type="ECO:0000256" key="4">
    <source>
        <dbReference type="ARBA" id="ARBA00022448"/>
    </source>
</evidence>
<name>A0ABN2WZ12_9ACTN</name>
<comment type="subunit">
    <text evidence="12">Interacts with the Sec translocase complex via SecD. Specifically interacts with transmembrane segments of nascent integral membrane proteins during membrane integration.</text>
</comment>
<keyword evidence="5" id="KW-1003">Cell membrane</keyword>
<dbReference type="InterPro" id="IPR028055">
    <property type="entry name" value="YidC/Oxa/ALB_C"/>
</dbReference>
<comment type="subcellular location">
    <subcellularLocation>
        <location evidence="1">Cell membrane</location>
        <topology evidence="1">Multi-pass membrane protein</topology>
    </subcellularLocation>
    <subcellularLocation>
        <location evidence="16">Membrane</location>
        <topology evidence="16">Multi-pass membrane protein</topology>
    </subcellularLocation>
</comment>
<keyword evidence="7" id="KW-0653">Protein transport</keyword>
<gene>
    <name evidence="20" type="ORF">GCM10009726_12490</name>
</gene>
<keyword evidence="8 18" id="KW-1133">Transmembrane helix</keyword>
<dbReference type="InterPro" id="IPR047196">
    <property type="entry name" value="YidC_ALB_C"/>
</dbReference>
<comment type="function">
    <text evidence="11">Required for the insertion and/or proper folding and/or complex formation of integral membrane proteins into the membrane. Involved in integration of membrane proteins that insert both dependently and independently of the Sec translocase complex, as well as at least some lipoproteins. Aids folding of multispanning membrane proteins.</text>
</comment>
<evidence type="ECO:0000256" key="3">
    <source>
        <dbReference type="ARBA" id="ARBA00015325"/>
    </source>
</evidence>
<keyword evidence="10" id="KW-0143">Chaperone</keyword>
<feature type="domain" description="Membrane insertase YidC/Oxa/ALB C-terminal" evidence="19">
    <location>
        <begin position="43"/>
        <end position="254"/>
    </location>
</feature>
<evidence type="ECO:0000256" key="15">
    <source>
        <dbReference type="ARBA" id="ARBA00033342"/>
    </source>
</evidence>
<feature type="transmembrane region" description="Helical" evidence="18">
    <location>
        <begin position="173"/>
        <end position="191"/>
    </location>
</feature>
<evidence type="ECO:0000256" key="10">
    <source>
        <dbReference type="ARBA" id="ARBA00023186"/>
    </source>
</evidence>
<dbReference type="EMBL" id="BAAAMQ010000009">
    <property type="protein sequence ID" value="GAA2101843.1"/>
    <property type="molecule type" value="Genomic_DNA"/>
</dbReference>
<dbReference type="PANTHER" id="PTHR12428:SF65">
    <property type="entry name" value="CYTOCHROME C OXIDASE ASSEMBLY PROTEIN COX18, MITOCHONDRIAL"/>
    <property type="match status" value="1"/>
</dbReference>
<evidence type="ECO:0000256" key="16">
    <source>
        <dbReference type="RuleBase" id="RU003945"/>
    </source>
</evidence>
<evidence type="ECO:0000256" key="9">
    <source>
        <dbReference type="ARBA" id="ARBA00023136"/>
    </source>
</evidence>
<keyword evidence="4" id="KW-0813">Transport</keyword>
<evidence type="ECO:0000256" key="11">
    <source>
        <dbReference type="ARBA" id="ARBA00025034"/>
    </source>
</evidence>
<dbReference type="Pfam" id="PF02096">
    <property type="entry name" value="60KD_IMP"/>
    <property type="match status" value="1"/>
</dbReference>
<dbReference type="InterPro" id="IPR001708">
    <property type="entry name" value="YidC/ALB3/OXA1/COX18"/>
</dbReference>
<feature type="transmembrane region" description="Helical" evidence="18">
    <location>
        <begin position="12"/>
        <end position="31"/>
    </location>
</feature>
<proteinExistence type="inferred from homology"/>
<sequence length="317" mass="35273">MIDFFVSIGSAIMTPLYYVISFVLVGFHNVFGDLFGPTSGLAWVLSIIGLTLVVRAALIPLFVKQIKSSRNMQLIQPKVRELQKKYGHDRERLAQETMKLYKDSGTNPFASCLPILLQMPIFLALFRILDQAARNPETKRGLMTPELNEQLSAAVFAGGKISDTFLNADGVEVRVLAAVLVLAMTATTFLTQRQLMSKNMPADALSGPYAQQQKMLLYVLPVVFAVGGIAFPVGVLFYWTTSNLWTMAQQFYVIRNNPAPGTPAFKAKEDRDRAKAAKKGIAIEPEVTEAPVVTEVKPPRQQPQRQTKAQRNQKKKR</sequence>
<evidence type="ECO:0000256" key="1">
    <source>
        <dbReference type="ARBA" id="ARBA00004651"/>
    </source>
</evidence>
<keyword evidence="21" id="KW-1185">Reference proteome</keyword>
<keyword evidence="6 16" id="KW-0812">Transmembrane</keyword>
<evidence type="ECO:0000313" key="20">
    <source>
        <dbReference type="EMBL" id="GAA2101843.1"/>
    </source>
</evidence>
<evidence type="ECO:0000313" key="21">
    <source>
        <dbReference type="Proteomes" id="UP001501161"/>
    </source>
</evidence>
<protein>
    <recommendedName>
        <fullName evidence="3">Membrane protein insertase YidC</fullName>
    </recommendedName>
    <alternativeName>
        <fullName evidence="15">Foldase YidC</fullName>
    </alternativeName>
    <alternativeName>
        <fullName evidence="14">Membrane integrase YidC</fullName>
    </alternativeName>
    <alternativeName>
        <fullName evidence="13">Membrane protein YidC</fullName>
    </alternativeName>
</protein>
<dbReference type="PANTHER" id="PTHR12428">
    <property type="entry name" value="OXA1"/>
    <property type="match status" value="1"/>
</dbReference>
<comment type="caution">
    <text evidence="20">The sequence shown here is derived from an EMBL/GenBank/DDBJ whole genome shotgun (WGS) entry which is preliminary data.</text>
</comment>
<evidence type="ECO:0000256" key="8">
    <source>
        <dbReference type="ARBA" id="ARBA00022989"/>
    </source>
</evidence>